<dbReference type="AlphaFoldDB" id="Q6NCK8"/>
<dbReference type="InterPro" id="IPR025110">
    <property type="entry name" value="AMP-bd_C"/>
</dbReference>
<dbReference type="Gene3D" id="3.40.50.12780">
    <property type="entry name" value="N-terminal domain of ligase-like"/>
    <property type="match status" value="1"/>
</dbReference>
<dbReference type="RefSeq" id="WP_011156032.1">
    <property type="nucleotide sequence ID" value="NZ_CP116810.1"/>
</dbReference>
<reference evidence="9" key="3">
    <citation type="submission" date="2022-12" db="EMBL/GenBank/DDBJ databases">
        <title>Complete genome sequence of Rhodopseudomonas palustris CGA0092 and corrections to the R. palustris CGA009 genome sequence.</title>
        <authorList>
            <person name="Mazny B.R."/>
            <person name="Sheff O.F."/>
            <person name="LaSarre B."/>
            <person name="McKinlay A."/>
            <person name="McKinlay J.B."/>
        </authorList>
    </citation>
    <scope>NUCLEOTIDE SEQUENCE</scope>
    <source>
        <strain evidence="9">CGA009</strain>
    </source>
</reference>
<dbReference type="InterPro" id="IPR000873">
    <property type="entry name" value="AMP-dep_synth/lig_dom"/>
</dbReference>
<proteinExistence type="inferred from homology"/>
<dbReference type="EMBL" id="CP116810">
    <property type="protein sequence ID" value="WCL90593.1"/>
    <property type="molecule type" value="Genomic_DNA"/>
</dbReference>
<dbReference type="PhylomeDB" id="Q6NCK8"/>
<evidence type="ECO:0000259" key="6">
    <source>
        <dbReference type="Pfam" id="PF00501"/>
    </source>
</evidence>
<evidence type="ECO:0000259" key="7">
    <source>
        <dbReference type="Pfam" id="PF13193"/>
    </source>
</evidence>
<feature type="domain" description="AMP-dependent synthetase/ligase" evidence="6">
    <location>
        <begin position="29"/>
        <end position="396"/>
    </location>
</feature>
<protein>
    <recommendedName>
        <fullName evidence="5">3-methylmercaptopropionyl-CoA ligase</fullName>
        <ecNumber evidence="4">6.2.1.44</ecNumber>
    </recommendedName>
</protein>
<feature type="domain" description="AMP-binding enzyme C-terminal" evidence="7">
    <location>
        <begin position="447"/>
        <end position="522"/>
    </location>
</feature>
<dbReference type="HOGENOM" id="CLU_000022_59_7_5"/>
<accession>Q6NCK8</accession>
<reference evidence="8 10" key="2">
    <citation type="journal article" date="2004" name="Nat. Biotechnol.">
        <title>Complete genome sequence of the metabolically versatile photosynthetic bacterium Rhodopseudomonas palustris.</title>
        <authorList>
            <person name="Larimer F.W."/>
            <person name="Chain P."/>
            <person name="Hauser L."/>
            <person name="Lamerdin J."/>
            <person name="Malfatti S."/>
            <person name="Do L."/>
            <person name="Land M.L."/>
            <person name="Pelletier D.A."/>
            <person name="Beatty J.T."/>
            <person name="Lang A.S."/>
            <person name="Tabita F.R."/>
            <person name="Gibson J.L."/>
            <person name="Hanson T.E."/>
            <person name="Bobst C."/>
            <person name="Torres J.L."/>
            <person name="Peres C."/>
            <person name="Harrison F.H."/>
            <person name="Gibson J."/>
            <person name="Harwood C.S."/>
        </authorList>
    </citation>
    <scope>NUCLEOTIDE SEQUENCE [LARGE SCALE GENOMIC DNA]</scope>
    <source>
        <strain evidence="10">ATCC BAA-98 / CGA009</strain>
        <strain evidence="8">CGA009</strain>
    </source>
</reference>
<dbReference type="PROSITE" id="PS00455">
    <property type="entry name" value="AMP_BINDING"/>
    <property type="match status" value="1"/>
</dbReference>
<dbReference type="EC" id="6.2.1.44" evidence="4"/>
<dbReference type="Pfam" id="PF13193">
    <property type="entry name" value="AMP-binding_C"/>
    <property type="match status" value="1"/>
</dbReference>
<dbReference type="InterPro" id="IPR020845">
    <property type="entry name" value="AMP-binding_CS"/>
</dbReference>
<dbReference type="Proteomes" id="UP000001426">
    <property type="component" value="Chromosome"/>
</dbReference>
<dbReference type="PANTHER" id="PTHR43201">
    <property type="entry name" value="ACYL-COA SYNTHETASE"/>
    <property type="match status" value="1"/>
</dbReference>
<keyword evidence="2 8" id="KW-0436">Ligase</keyword>
<dbReference type="KEGG" id="rpa:TX73_002405"/>
<dbReference type="PANTHER" id="PTHR43201:SF5">
    <property type="entry name" value="MEDIUM-CHAIN ACYL-COA LIGASE ACSF2, MITOCHONDRIAL"/>
    <property type="match status" value="1"/>
</dbReference>
<organism evidence="8">
    <name type="scientific">Rhodopseudomonas palustris (strain ATCC BAA-98 / CGA009)</name>
    <dbReference type="NCBI Taxonomy" id="258594"/>
    <lineage>
        <taxon>Bacteria</taxon>
        <taxon>Pseudomonadati</taxon>
        <taxon>Pseudomonadota</taxon>
        <taxon>Alphaproteobacteria</taxon>
        <taxon>Hyphomicrobiales</taxon>
        <taxon>Nitrobacteraceae</taxon>
        <taxon>Rhodopseudomonas</taxon>
    </lineage>
</organism>
<comment type="catalytic activity">
    <reaction evidence="3">
        <text>3-(methylsulfanyl)propanoate + ATP + CoA = 3-(methylsulfanyl)propanoyl-CoA + AMP + diphosphate</text>
        <dbReference type="Rhea" id="RHEA:43052"/>
        <dbReference type="ChEBI" id="CHEBI:30616"/>
        <dbReference type="ChEBI" id="CHEBI:33019"/>
        <dbReference type="ChEBI" id="CHEBI:49016"/>
        <dbReference type="ChEBI" id="CHEBI:57287"/>
        <dbReference type="ChEBI" id="CHEBI:82815"/>
        <dbReference type="ChEBI" id="CHEBI:456215"/>
        <dbReference type="EC" id="6.2.1.44"/>
    </reaction>
    <physiologicalReaction direction="left-to-right" evidence="3">
        <dbReference type="Rhea" id="RHEA:43053"/>
    </physiologicalReaction>
</comment>
<dbReference type="InterPro" id="IPR045851">
    <property type="entry name" value="AMP-bd_C_sf"/>
</dbReference>
<keyword evidence="10" id="KW-1185">Reference proteome</keyword>
<evidence type="ECO:0000313" key="9">
    <source>
        <dbReference type="EMBL" id="WCL90593.1"/>
    </source>
</evidence>
<reference evidence="9" key="1">
    <citation type="submission" date="2003-07" db="EMBL/GenBank/DDBJ databases">
        <authorList>
            <consortium name="Rhodopseudomonas genome consortium"/>
            <person name="Larimer F."/>
            <person name="Harwood C."/>
        </authorList>
    </citation>
    <scope>NUCLEOTIDE SEQUENCE</scope>
    <source>
        <strain evidence="9">CGA009</strain>
    </source>
</reference>
<evidence type="ECO:0000256" key="4">
    <source>
        <dbReference type="ARBA" id="ARBA00066616"/>
    </source>
</evidence>
<evidence type="ECO:0000256" key="1">
    <source>
        <dbReference type="ARBA" id="ARBA00006432"/>
    </source>
</evidence>
<dbReference type="Gene3D" id="3.30.300.30">
    <property type="match status" value="1"/>
</dbReference>
<gene>
    <name evidence="8" type="ordered locus">RPA0464</name>
    <name evidence="9" type="ORF">TX73_002405</name>
</gene>
<dbReference type="FunFam" id="3.30.300.30:FF:000008">
    <property type="entry name" value="2,3-dihydroxybenzoate-AMP ligase"/>
    <property type="match status" value="1"/>
</dbReference>
<evidence type="ECO:0000313" key="10">
    <source>
        <dbReference type="Proteomes" id="UP000001426"/>
    </source>
</evidence>
<dbReference type="Pfam" id="PF00501">
    <property type="entry name" value="AMP-binding"/>
    <property type="match status" value="1"/>
</dbReference>
<dbReference type="GO" id="GO:0031956">
    <property type="term" value="F:medium-chain fatty acid-CoA ligase activity"/>
    <property type="evidence" value="ECO:0007669"/>
    <property type="project" value="TreeGrafter"/>
</dbReference>
<name>Q6NCK8_RHOPA</name>
<comment type="similarity">
    <text evidence="1">Belongs to the ATP-dependent AMP-binding enzyme family.</text>
</comment>
<dbReference type="EMBL" id="BX572594">
    <property type="protein sequence ID" value="CAE25908.1"/>
    <property type="molecule type" value="Genomic_DNA"/>
</dbReference>
<evidence type="ECO:0000313" key="8">
    <source>
        <dbReference type="EMBL" id="CAE25908.1"/>
    </source>
</evidence>
<dbReference type="STRING" id="258594.RPA0464"/>
<evidence type="ECO:0000256" key="5">
    <source>
        <dbReference type="ARBA" id="ARBA00067668"/>
    </source>
</evidence>
<dbReference type="GeneID" id="66891479"/>
<dbReference type="GO" id="GO:0006631">
    <property type="term" value="P:fatty acid metabolic process"/>
    <property type="evidence" value="ECO:0007669"/>
    <property type="project" value="TreeGrafter"/>
</dbReference>
<dbReference type="eggNOG" id="COG0318">
    <property type="taxonomic scope" value="Bacteria"/>
</dbReference>
<dbReference type="SUPFAM" id="SSF56801">
    <property type="entry name" value="Acetyl-CoA synthetase-like"/>
    <property type="match status" value="1"/>
</dbReference>
<sequence>MNSPPLRESYWAADQSRPVLDVAIGEVLAEVAAQEGDRLALVEVVPNGMDSPVGAASTSRRWTYAQLNDDARRCASWLLTQFKTGDHICVWAPNVPEWIVLQYGAALSGLVLVTANPALKASELEFVLQQSQSVALFHLDAFRGVETGAVARSFASAKLRCISFSGWLAEIRRTEIGALPRIDPGQPAQIQYTSGTTGRPKGALLHHRGLITNASYVAARAGLDHSVLLSPMPLFHTAGSIMSVLGCLNSRSTLVLPLLFDPGTVLDAIAHTRADTLFGVPTMLLAVIDAQLQAPRDLSSLRVAASGGAQVPPELHRRIHDALKLPLLTVFGQTELSPIVSQTCIDDPDEQRIHSVGRPLWNVEVRIVDPNGDRVVVIGVEGEIQVRGYQTMLGYFNAPKETSETITADGWLRTGDLGAMDEAGYLRITGRLKDMIIRGGENIYPAEVEACLLRHPAVADISVFGAPDDKWGEVVAAAVRLVPDVPVTATELSAFCKTEIAPHKAPTVWYACTGFPLTASGKIQKFRLRDAAVEGELQRLS</sequence>
<dbReference type="InterPro" id="IPR042099">
    <property type="entry name" value="ANL_N_sf"/>
</dbReference>
<evidence type="ECO:0000256" key="3">
    <source>
        <dbReference type="ARBA" id="ARBA00051915"/>
    </source>
</evidence>
<evidence type="ECO:0000256" key="2">
    <source>
        <dbReference type="ARBA" id="ARBA00022598"/>
    </source>
</evidence>